<sequence length="162" mass="18733">MKKLSVRPADSEIEDVVNKYSGMLFKLCFTVLYSNADAEDAVSDTFLRYITRSPEFADEEHKKAWLIRVAVNICKDMCRFRKKHGCESLDEAIGYCADQSEINILEEIMRLPAKYKTVIHLFYIEGYKTAEIAEILSISKSAVRKRLQYARGLLKIECERSF</sequence>
<dbReference type="Proteomes" id="UP000824162">
    <property type="component" value="Unassembled WGS sequence"/>
</dbReference>
<dbReference type="Gene3D" id="1.10.10.10">
    <property type="entry name" value="Winged helix-like DNA-binding domain superfamily/Winged helix DNA-binding domain"/>
    <property type="match status" value="1"/>
</dbReference>
<dbReference type="EMBL" id="DXIJ01000066">
    <property type="protein sequence ID" value="HIV85841.1"/>
    <property type="molecule type" value="Genomic_DNA"/>
</dbReference>
<reference evidence="7" key="1">
    <citation type="journal article" date="2021" name="PeerJ">
        <title>Extensive microbial diversity within the chicken gut microbiome revealed by metagenomics and culture.</title>
        <authorList>
            <person name="Gilroy R."/>
            <person name="Ravi A."/>
            <person name="Getino M."/>
            <person name="Pursley I."/>
            <person name="Horton D.L."/>
            <person name="Alikhan N.F."/>
            <person name="Baker D."/>
            <person name="Gharbi K."/>
            <person name="Hall N."/>
            <person name="Watson M."/>
            <person name="Adriaenssens E.M."/>
            <person name="Foster-Nyarko E."/>
            <person name="Jarju S."/>
            <person name="Secka A."/>
            <person name="Antonio M."/>
            <person name="Oren A."/>
            <person name="Chaudhuri R.R."/>
            <person name="La Ragione R."/>
            <person name="Hildebrand F."/>
            <person name="Pallen M.J."/>
        </authorList>
    </citation>
    <scope>NUCLEOTIDE SEQUENCE</scope>
    <source>
        <strain evidence="7">5790</strain>
    </source>
</reference>
<dbReference type="GO" id="GO:0003677">
    <property type="term" value="F:DNA binding"/>
    <property type="evidence" value="ECO:0007669"/>
    <property type="project" value="InterPro"/>
</dbReference>
<evidence type="ECO:0000313" key="8">
    <source>
        <dbReference type="Proteomes" id="UP000824162"/>
    </source>
</evidence>
<proteinExistence type="inferred from homology"/>
<dbReference type="InterPro" id="IPR036388">
    <property type="entry name" value="WH-like_DNA-bd_sf"/>
</dbReference>
<dbReference type="InterPro" id="IPR013325">
    <property type="entry name" value="RNA_pol_sigma_r2"/>
</dbReference>
<gene>
    <name evidence="7" type="ORF">H9900_03415</name>
</gene>
<accession>A0A9D1PRP0</accession>
<dbReference type="NCBIfam" id="TIGR02937">
    <property type="entry name" value="sigma70-ECF"/>
    <property type="match status" value="1"/>
</dbReference>
<dbReference type="InterPro" id="IPR013249">
    <property type="entry name" value="RNA_pol_sigma70_r4_t2"/>
</dbReference>
<protein>
    <submittedName>
        <fullName evidence="7">Sigma-70 family RNA polymerase sigma factor</fullName>
    </submittedName>
</protein>
<evidence type="ECO:0000256" key="1">
    <source>
        <dbReference type="ARBA" id="ARBA00010641"/>
    </source>
</evidence>
<dbReference type="Pfam" id="PF04542">
    <property type="entry name" value="Sigma70_r2"/>
    <property type="match status" value="1"/>
</dbReference>
<evidence type="ECO:0000256" key="3">
    <source>
        <dbReference type="ARBA" id="ARBA00023082"/>
    </source>
</evidence>
<keyword evidence="3" id="KW-0731">Sigma factor</keyword>
<dbReference type="CDD" id="cd06171">
    <property type="entry name" value="Sigma70_r4"/>
    <property type="match status" value="1"/>
</dbReference>
<dbReference type="GO" id="GO:0016987">
    <property type="term" value="F:sigma factor activity"/>
    <property type="evidence" value="ECO:0007669"/>
    <property type="project" value="UniProtKB-KW"/>
</dbReference>
<dbReference type="SUPFAM" id="SSF88659">
    <property type="entry name" value="Sigma3 and sigma4 domains of RNA polymerase sigma factors"/>
    <property type="match status" value="1"/>
</dbReference>
<feature type="domain" description="RNA polymerase sigma-70 region 2" evidence="5">
    <location>
        <begin position="17"/>
        <end position="82"/>
    </location>
</feature>
<name>A0A9D1PRP0_9FIRM</name>
<comment type="similarity">
    <text evidence="1">Belongs to the sigma-70 factor family. ECF subfamily.</text>
</comment>
<dbReference type="InterPro" id="IPR014284">
    <property type="entry name" value="RNA_pol_sigma-70_dom"/>
</dbReference>
<dbReference type="PANTHER" id="PTHR43133:SF60">
    <property type="entry name" value="RNA POLYMERASE SIGMA FACTOR SIGV"/>
    <property type="match status" value="1"/>
</dbReference>
<reference evidence="7" key="2">
    <citation type="submission" date="2021-04" db="EMBL/GenBank/DDBJ databases">
        <authorList>
            <person name="Gilroy R."/>
        </authorList>
    </citation>
    <scope>NUCLEOTIDE SEQUENCE</scope>
    <source>
        <strain evidence="7">5790</strain>
    </source>
</reference>
<dbReference type="SUPFAM" id="SSF88946">
    <property type="entry name" value="Sigma2 domain of RNA polymerase sigma factors"/>
    <property type="match status" value="1"/>
</dbReference>
<dbReference type="InterPro" id="IPR039425">
    <property type="entry name" value="RNA_pol_sigma-70-like"/>
</dbReference>
<dbReference type="InterPro" id="IPR007627">
    <property type="entry name" value="RNA_pol_sigma70_r2"/>
</dbReference>
<evidence type="ECO:0000259" key="5">
    <source>
        <dbReference type="Pfam" id="PF04542"/>
    </source>
</evidence>
<feature type="domain" description="RNA polymerase sigma factor 70 region 4 type 2" evidence="6">
    <location>
        <begin position="103"/>
        <end position="151"/>
    </location>
</feature>
<evidence type="ECO:0000256" key="2">
    <source>
        <dbReference type="ARBA" id="ARBA00023015"/>
    </source>
</evidence>
<dbReference type="InterPro" id="IPR013324">
    <property type="entry name" value="RNA_pol_sigma_r3/r4-like"/>
</dbReference>
<dbReference type="Pfam" id="PF08281">
    <property type="entry name" value="Sigma70_r4_2"/>
    <property type="match status" value="1"/>
</dbReference>
<comment type="caution">
    <text evidence="7">The sequence shown here is derived from an EMBL/GenBank/DDBJ whole genome shotgun (WGS) entry which is preliminary data.</text>
</comment>
<evidence type="ECO:0000256" key="4">
    <source>
        <dbReference type="ARBA" id="ARBA00023163"/>
    </source>
</evidence>
<evidence type="ECO:0000259" key="6">
    <source>
        <dbReference type="Pfam" id="PF08281"/>
    </source>
</evidence>
<dbReference type="AlphaFoldDB" id="A0A9D1PRP0"/>
<keyword evidence="4" id="KW-0804">Transcription</keyword>
<evidence type="ECO:0000313" key="7">
    <source>
        <dbReference type="EMBL" id="HIV85841.1"/>
    </source>
</evidence>
<keyword evidence="2" id="KW-0805">Transcription regulation</keyword>
<dbReference type="GO" id="GO:0006352">
    <property type="term" value="P:DNA-templated transcription initiation"/>
    <property type="evidence" value="ECO:0007669"/>
    <property type="project" value="InterPro"/>
</dbReference>
<organism evidence="7 8">
    <name type="scientific">Candidatus Monoglobus merdigallinarum</name>
    <dbReference type="NCBI Taxonomy" id="2838698"/>
    <lineage>
        <taxon>Bacteria</taxon>
        <taxon>Bacillati</taxon>
        <taxon>Bacillota</taxon>
        <taxon>Clostridia</taxon>
        <taxon>Monoglobales</taxon>
        <taxon>Monoglobaceae</taxon>
        <taxon>Monoglobus</taxon>
    </lineage>
</organism>
<dbReference type="Gene3D" id="1.10.1740.10">
    <property type="match status" value="1"/>
</dbReference>
<dbReference type="PANTHER" id="PTHR43133">
    <property type="entry name" value="RNA POLYMERASE ECF-TYPE SIGMA FACTO"/>
    <property type="match status" value="1"/>
</dbReference>